<dbReference type="FunFam" id="3.40.50.1910:FF:000005">
    <property type="entry name" value="vacuolar protein sorting-associated protein 33A isoform X1"/>
    <property type="match status" value="1"/>
</dbReference>
<comment type="caution">
    <text evidence="3">The sequence shown here is derived from an EMBL/GenBank/DDBJ whole genome shotgun (WGS) entry which is preliminary data.</text>
</comment>
<proteinExistence type="inferred from homology"/>
<dbReference type="Pfam" id="PF00995">
    <property type="entry name" value="Sec1"/>
    <property type="match status" value="1"/>
</dbReference>
<evidence type="ECO:0000313" key="3">
    <source>
        <dbReference type="EMBL" id="CAI0442662.1"/>
    </source>
</evidence>
<name>A0AAV0M7E4_9ROSI</name>
<dbReference type="Gene3D" id="3.40.50.1910">
    <property type="match status" value="3"/>
</dbReference>
<dbReference type="Proteomes" id="UP001154282">
    <property type="component" value="Unassembled WGS sequence"/>
</dbReference>
<keyword evidence="2" id="KW-0812">Transmembrane</keyword>
<evidence type="ECO:0000313" key="4">
    <source>
        <dbReference type="Proteomes" id="UP001154282"/>
    </source>
</evidence>
<evidence type="ECO:0000256" key="2">
    <source>
        <dbReference type="SAM" id="Phobius"/>
    </source>
</evidence>
<dbReference type="InterPro" id="IPR027482">
    <property type="entry name" value="Sec1-like_dom2"/>
</dbReference>
<keyword evidence="2" id="KW-1133">Transmembrane helix</keyword>
<dbReference type="AlphaFoldDB" id="A0AAV0M7E4"/>
<keyword evidence="2" id="KW-0472">Membrane</keyword>
<organism evidence="3 4">
    <name type="scientific">Linum tenue</name>
    <dbReference type="NCBI Taxonomy" id="586396"/>
    <lineage>
        <taxon>Eukaryota</taxon>
        <taxon>Viridiplantae</taxon>
        <taxon>Streptophyta</taxon>
        <taxon>Embryophyta</taxon>
        <taxon>Tracheophyta</taxon>
        <taxon>Spermatophyta</taxon>
        <taxon>Magnoliopsida</taxon>
        <taxon>eudicotyledons</taxon>
        <taxon>Gunneridae</taxon>
        <taxon>Pentapetalae</taxon>
        <taxon>rosids</taxon>
        <taxon>fabids</taxon>
        <taxon>Malpighiales</taxon>
        <taxon>Linaceae</taxon>
        <taxon>Linum</taxon>
    </lineage>
</organism>
<dbReference type="PIRSF" id="PIRSF005715">
    <property type="entry name" value="VPS45_Sec1"/>
    <property type="match status" value="1"/>
</dbReference>
<evidence type="ECO:0000256" key="1">
    <source>
        <dbReference type="ARBA" id="ARBA00009884"/>
    </source>
</evidence>
<dbReference type="EMBL" id="CAMGYJ010000007">
    <property type="protein sequence ID" value="CAI0442662.1"/>
    <property type="molecule type" value="Genomic_DNA"/>
</dbReference>
<keyword evidence="4" id="KW-1185">Reference proteome</keyword>
<dbReference type="SUPFAM" id="SSF56815">
    <property type="entry name" value="Sec1/munc18-like (SM) proteins"/>
    <property type="match status" value="1"/>
</dbReference>
<comment type="similarity">
    <text evidence="1">Belongs to the STXBP/unc-18/SEC1 family.</text>
</comment>
<dbReference type="GO" id="GO:0016192">
    <property type="term" value="P:vesicle-mediated transport"/>
    <property type="evidence" value="ECO:0007669"/>
    <property type="project" value="InterPro"/>
</dbReference>
<sequence length="597" mass="67656">MAKVSQIPNLDNSPLNLRSLREQSQRELVNILKNVRGKKCLVIDPKLSGSLSLIIQTSVLMEYGVELRHLSADPLETDISKIVYLVRSQFELMKFISSQVHNDISKGLQREYHVYFVPRREVVCEKVLEEEKVHHLMTIGEYPLYMVPFDEDVISFELDCVNKEFQVDGDTSSLWHIAKAIHKLESFSGLIPNVRAKGRCSVRVADILTRMQTEEPVNSHDMGIPEINTVILLDREVDMVTPMCSQLTYEGLIDEFFHINNGSVELDASILGAQQQEGKKMKHPLNSSDKLFKETRDLNFEVVVQVLRQKATSMKEDYAEMTSTNQSVSELKDFVKKLNSLPEMTRHINLAQHLTTFTSKQSFLARLNMEHTIVEAESYDICFEHIEELIHKQEPLISVLRLLILFSVTNSGLPKKHFDYLRRELLHSYGFEHIATLNNLEKAGLLRKQESKSNWLTIKRALQLVVEDTDTANPNDISYVFSGYAPLSIRLVHHAIRSGWRPMEEILRLLPGPHSETKRGGFPHSASSESMSVAGGRVADGRRSLVLVVFIGGVTFAEIAALRFLSAQEGMAYDVMVATTKMISGNSLTESYVEKLG</sequence>
<dbReference type="PANTHER" id="PTHR11679">
    <property type="entry name" value="VESICLE PROTEIN SORTING-ASSOCIATED"/>
    <property type="match status" value="1"/>
</dbReference>
<dbReference type="Gene3D" id="3.40.50.2060">
    <property type="match status" value="1"/>
</dbReference>
<protein>
    <recommendedName>
        <fullName evidence="5">Vacuolar protein-sorting-associated protein 33 homolog</fullName>
    </recommendedName>
</protein>
<accession>A0AAV0M7E4</accession>
<evidence type="ECO:0008006" key="5">
    <source>
        <dbReference type="Google" id="ProtNLM"/>
    </source>
</evidence>
<dbReference type="InterPro" id="IPR043154">
    <property type="entry name" value="Sec-1-like_dom1"/>
</dbReference>
<dbReference type="Gene3D" id="1.25.40.850">
    <property type="match status" value="1"/>
</dbReference>
<gene>
    <name evidence="3" type="ORF">LITE_LOCUS27348</name>
</gene>
<dbReference type="InterPro" id="IPR001619">
    <property type="entry name" value="Sec1-like"/>
</dbReference>
<dbReference type="InterPro" id="IPR036045">
    <property type="entry name" value="Sec1-like_sf"/>
</dbReference>
<feature type="transmembrane region" description="Helical" evidence="2">
    <location>
        <begin position="545"/>
        <end position="566"/>
    </location>
</feature>
<dbReference type="InterPro" id="IPR043155">
    <property type="entry name" value="VPS33_dom3b"/>
</dbReference>
<reference evidence="3" key="1">
    <citation type="submission" date="2022-08" db="EMBL/GenBank/DDBJ databases">
        <authorList>
            <person name="Gutierrez-Valencia J."/>
        </authorList>
    </citation>
    <scope>NUCLEOTIDE SEQUENCE</scope>
</reference>